<proteinExistence type="predicted"/>
<reference evidence="1" key="1">
    <citation type="submission" date="2014-09" db="EMBL/GenBank/DDBJ databases">
        <authorList>
            <person name="Magalhaes I.L.F."/>
            <person name="Oliveira U."/>
            <person name="Santos F.R."/>
            <person name="Vidigal T.H.D.A."/>
            <person name="Brescovit A.D."/>
            <person name="Santos A.J."/>
        </authorList>
    </citation>
    <scope>NUCLEOTIDE SEQUENCE</scope>
    <source>
        <tissue evidence="1">Shoot tissue taken approximately 20 cm above the soil surface</tissue>
    </source>
</reference>
<organism evidence="1">
    <name type="scientific">Arundo donax</name>
    <name type="common">Giant reed</name>
    <name type="synonym">Donax arundinaceus</name>
    <dbReference type="NCBI Taxonomy" id="35708"/>
    <lineage>
        <taxon>Eukaryota</taxon>
        <taxon>Viridiplantae</taxon>
        <taxon>Streptophyta</taxon>
        <taxon>Embryophyta</taxon>
        <taxon>Tracheophyta</taxon>
        <taxon>Spermatophyta</taxon>
        <taxon>Magnoliopsida</taxon>
        <taxon>Liliopsida</taxon>
        <taxon>Poales</taxon>
        <taxon>Poaceae</taxon>
        <taxon>PACMAD clade</taxon>
        <taxon>Arundinoideae</taxon>
        <taxon>Arundineae</taxon>
        <taxon>Arundo</taxon>
    </lineage>
</organism>
<name>A0A0A9TVJ4_ARUDO</name>
<dbReference type="AlphaFoldDB" id="A0A0A9TVJ4"/>
<protein>
    <submittedName>
        <fullName evidence="1">Uncharacterized protein</fullName>
    </submittedName>
</protein>
<evidence type="ECO:0000313" key="1">
    <source>
        <dbReference type="EMBL" id="JAD15914.1"/>
    </source>
</evidence>
<dbReference type="EMBL" id="GBRH01281981">
    <property type="protein sequence ID" value="JAD15914.1"/>
    <property type="molecule type" value="Transcribed_RNA"/>
</dbReference>
<accession>A0A0A9TVJ4</accession>
<reference evidence="1" key="2">
    <citation type="journal article" date="2015" name="Data Brief">
        <title>Shoot transcriptome of the giant reed, Arundo donax.</title>
        <authorList>
            <person name="Barrero R.A."/>
            <person name="Guerrero F.D."/>
            <person name="Moolhuijzen P."/>
            <person name="Goolsby J.A."/>
            <person name="Tidwell J."/>
            <person name="Bellgard S.E."/>
            <person name="Bellgard M.I."/>
        </authorList>
    </citation>
    <scope>NUCLEOTIDE SEQUENCE</scope>
    <source>
        <tissue evidence="1">Shoot tissue taken approximately 20 cm above the soil surface</tissue>
    </source>
</reference>
<sequence length="57" mass="6689">MFVVPNHKSMLRASDLNTVKHATKKLHGCLIPDAEKNTLQYNRKHQDDCCKIWTRPR</sequence>